<gene>
    <name evidence="1" type="ORF">BSPP4475_16460</name>
</gene>
<proteinExistence type="predicted"/>
<dbReference type="RefSeq" id="WP_304414673.1">
    <property type="nucleotide sequence ID" value="NZ_OY569118.1"/>
</dbReference>
<evidence type="ECO:0000313" key="1">
    <source>
        <dbReference type="EMBL" id="CAJ1003918.1"/>
    </source>
</evidence>
<name>A0AA48M9U0_9BACL</name>
<dbReference type="KEGG" id="bayd:BSPP4475_16460"/>
<accession>A0AA48M9U0</accession>
<protein>
    <submittedName>
        <fullName evidence="1">Uncharacterized protein</fullName>
    </submittedName>
</protein>
<sequence length="54" mass="6643">MSKSWNKRQQEVLEKTFRREIWLMAKWPGGYQAIGQYSDRLIENREKLRREETA</sequence>
<evidence type="ECO:0000313" key="2">
    <source>
        <dbReference type="Proteomes" id="UP001189619"/>
    </source>
</evidence>
<reference evidence="1" key="1">
    <citation type="submission" date="2023-07" db="EMBL/GenBank/DDBJ databases">
        <authorList>
            <person name="Ivanov I."/>
            <person name="Teneva D."/>
            <person name="Stoikov I."/>
        </authorList>
    </citation>
    <scope>NUCLEOTIDE SEQUENCE</scope>
    <source>
        <strain evidence="1">4475</strain>
    </source>
</reference>
<dbReference type="AlphaFoldDB" id="A0AA48M9U0"/>
<organism evidence="1 2">
    <name type="scientific">Brevibacillus aydinogluensis</name>
    <dbReference type="NCBI Taxonomy" id="927786"/>
    <lineage>
        <taxon>Bacteria</taxon>
        <taxon>Bacillati</taxon>
        <taxon>Bacillota</taxon>
        <taxon>Bacilli</taxon>
        <taxon>Bacillales</taxon>
        <taxon>Paenibacillaceae</taxon>
        <taxon>Brevibacillus</taxon>
    </lineage>
</organism>
<dbReference type="EMBL" id="OY569118">
    <property type="protein sequence ID" value="CAJ1003918.1"/>
    <property type="molecule type" value="Genomic_DNA"/>
</dbReference>
<keyword evidence="2" id="KW-1185">Reference proteome</keyword>
<dbReference type="Proteomes" id="UP001189619">
    <property type="component" value="Chromosome"/>
</dbReference>